<dbReference type="SUPFAM" id="SSF51569">
    <property type="entry name" value="Aldolase"/>
    <property type="match status" value="1"/>
</dbReference>
<dbReference type="InterPro" id="IPR018225">
    <property type="entry name" value="Transaldolase_AS"/>
</dbReference>
<dbReference type="RefSeq" id="WP_073073751.1">
    <property type="nucleotide sequence ID" value="NZ_MPPI01000025.1"/>
</dbReference>
<comment type="function">
    <text evidence="1 11">Transaldolase is important for the balance of metabolites in the pentose-phosphate pathway.</text>
</comment>
<comment type="catalytic activity">
    <reaction evidence="10 11">
        <text>D-sedoheptulose 7-phosphate + D-glyceraldehyde 3-phosphate = D-erythrose 4-phosphate + beta-D-fructose 6-phosphate</text>
        <dbReference type="Rhea" id="RHEA:17053"/>
        <dbReference type="ChEBI" id="CHEBI:16897"/>
        <dbReference type="ChEBI" id="CHEBI:57483"/>
        <dbReference type="ChEBI" id="CHEBI:57634"/>
        <dbReference type="ChEBI" id="CHEBI:59776"/>
        <dbReference type="EC" id="2.2.1.2"/>
    </reaction>
</comment>
<dbReference type="PIRSF" id="PIRSF036915">
    <property type="entry name" value="Trnald_Bac_Plnt"/>
    <property type="match status" value="1"/>
</dbReference>
<comment type="pathway">
    <text evidence="3 11">Carbohydrate degradation; pentose phosphate pathway; D-glyceraldehyde 3-phosphate and beta-D-fructose 6-phosphate from D-ribose 5-phosphate and D-xylulose 5-phosphate (non-oxidative stage): step 2/3.</text>
</comment>
<dbReference type="NCBIfam" id="TIGR00876">
    <property type="entry name" value="tal_mycobact"/>
    <property type="match status" value="1"/>
</dbReference>
<name>A0A2T1D729_9CYAN</name>
<dbReference type="EC" id="2.2.1.2" evidence="5 11"/>
<dbReference type="HAMAP" id="MF_00493">
    <property type="entry name" value="Transaldolase_2"/>
    <property type="match status" value="1"/>
</dbReference>
<dbReference type="Pfam" id="PF00923">
    <property type="entry name" value="TAL_FSA"/>
    <property type="match status" value="1"/>
</dbReference>
<dbReference type="OrthoDB" id="140919at2"/>
<dbReference type="Proteomes" id="UP000238634">
    <property type="component" value="Unassembled WGS sequence"/>
</dbReference>
<dbReference type="Gene3D" id="3.20.20.70">
    <property type="entry name" value="Aldolase class I"/>
    <property type="match status" value="1"/>
</dbReference>
<keyword evidence="7 11" id="KW-0808">Transferase</keyword>
<dbReference type="PROSITE" id="PS00958">
    <property type="entry name" value="TRANSALDOLASE_2"/>
    <property type="match status" value="1"/>
</dbReference>
<dbReference type="GO" id="GO:0005737">
    <property type="term" value="C:cytoplasm"/>
    <property type="evidence" value="ECO:0007669"/>
    <property type="project" value="UniProtKB-SubCell"/>
</dbReference>
<evidence type="ECO:0000256" key="2">
    <source>
        <dbReference type="ARBA" id="ARBA00004496"/>
    </source>
</evidence>
<reference evidence="12 13" key="2">
    <citation type="submission" date="2018-03" db="EMBL/GenBank/DDBJ databases">
        <title>The ancient ancestry and fast evolution of plastids.</title>
        <authorList>
            <person name="Moore K.R."/>
            <person name="Magnabosco C."/>
            <person name="Momper L."/>
            <person name="Gold D.A."/>
            <person name="Bosak T."/>
            <person name="Fournier G.P."/>
        </authorList>
    </citation>
    <scope>NUCLEOTIDE SEQUENCE [LARGE SCALE GENOMIC DNA]</scope>
    <source>
        <strain evidence="12 13">ULC007</strain>
    </source>
</reference>
<dbReference type="NCBIfam" id="NF002881">
    <property type="entry name" value="PRK03343.1"/>
    <property type="match status" value="1"/>
</dbReference>
<dbReference type="InterPro" id="IPR013785">
    <property type="entry name" value="Aldolase_TIM"/>
</dbReference>
<comment type="similarity">
    <text evidence="4 11">Belongs to the transaldolase family. Type 2 subfamily.</text>
</comment>
<evidence type="ECO:0000256" key="5">
    <source>
        <dbReference type="ARBA" id="ARBA00013151"/>
    </source>
</evidence>
<dbReference type="GO" id="GO:0004801">
    <property type="term" value="F:transaldolase activity"/>
    <property type="evidence" value="ECO:0007669"/>
    <property type="project" value="UniProtKB-UniRule"/>
</dbReference>
<proteinExistence type="inferred from homology"/>
<comment type="caution">
    <text evidence="12">The sequence shown here is derived from an EMBL/GenBank/DDBJ whole genome shotgun (WGS) entry which is preliminary data.</text>
</comment>
<protein>
    <recommendedName>
        <fullName evidence="5 11">Transaldolase</fullName>
        <ecNumber evidence="5 11">2.2.1.2</ecNumber>
    </recommendedName>
</protein>
<evidence type="ECO:0000256" key="1">
    <source>
        <dbReference type="ARBA" id="ARBA00003518"/>
    </source>
</evidence>
<evidence type="ECO:0000256" key="4">
    <source>
        <dbReference type="ARBA" id="ARBA00008426"/>
    </source>
</evidence>
<dbReference type="AlphaFoldDB" id="A0A2T1D729"/>
<dbReference type="UniPathway" id="UPA00115">
    <property type="reaction ID" value="UER00414"/>
</dbReference>
<organism evidence="12 13">
    <name type="scientific">Phormidesmis priestleyi ULC007</name>
    <dbReference type="NCBI Taxonomy" id="1920490"/>
    <lineage>
        <taxon>Bacteria</taxon>
        <taxon>Bacillati</taxon>
        <taxon>Cyanobacteriota</taxon>
        <taxon>Cyanophyceae</taxon>
        <taxon>Leptolyngbyales</taxon>
        <taxon>Leptolyngbyaceae</taxon>
        <taxon>Phormidesmis</taxon>
    </lineage>
</organism>
<dbReference type="GO" id="GO:0005975">
    <property type="term" value="P:carbohydrate metabolic process"/>
    <property type="evidence" value="ECO:0007669"/>
    <property type="project" value="InterPro"/>
</dbReference>
<sequence length="383" mass="42468">MTAANHLLEIKDYGQSIWMDNLNRDLIQSGELKRMIDTEGLRGITSNPAIFEKAIVGNKIYDEDIEAGIRAGKSLMDIYESLVFKDIRDACDIFLPVYEESGGLDGYISIEVPPTIADNTESTIAEARRYYKEIGRPNVMIKIPGTTEGLPAVEQVIADGINVNVTLLFSVQSYINTAWAYVRGLEQRVEKGEDISKIASVASFFLSRIDSNIDDRIDAILAKGADQIAQEAKLRAIKGKVAIANAKVAYQEYKKVIGHDRWLALKEKGANVQRLLWASTGTKNPDYSDVMYVDELVGPDTVNTLPPATIKACEDHCNAASRIETDVEEAYNLINSLKDPDVDINLAEVMNELLVDGIDKFIKPFESLMSSLQEKVDRLATVQ</sequence>
<gene>
    <name evidence="11 12" type="primary">tal</name>
    <name evidence="12" type="ORF">C7B65_22120</name>
</gene>
<evidence type="ECO:0000256" key="11">
    <source>
        <dbReference type="HAMAP-Rule" id="MF_00493"/>
    </source>
</evidence>
<evidence type="ECO:0000256" key="3">
    <source>
        <dbReference type="ARBA" id="ARBA00004857"/>
    </source>
</evidence>
<evidence type="ECO:0000313" key="12">
    <source>
        <dbReference type="EMBL" id="PSB16323.1"/>
    </source>
</evidence>
<evidence type="ECO:0000256" key="10">
    <source>
        <dbReference type="ARBA" id="ARBA00048810"/>
    </source>
</evidence>
<dbReference type="PANTHER" id="PTHR10683:SF31">
    <property type="entry name" value="TRANSALDOLASE"/>
    <property type="match status" value="1"/>
</dbReference>
<feature type="active site" description="Schiff-base intermediate with substrate" evidence="11">
    <location>
        <position position="142"/>
    </location>
</feature>
<evidence type="ECO:0000256" key="9">
    <source>
        <dbReference type="ARBA" id="ARBA00023270"/>
    </source>
</evidence>
<dbReference type="EMBL" id="PVWG01000044">
    <property type="protein sequence ID" value="PSB16323.1"/>
    <property type="molecule type" value="Genomic_DNA"/>
</dbReference>
<dbReference type="InterPro" id="IPR004732">
    <property type="entry name" value="Transaldolase_2"/>
</dbReference>
<accession>A0A2T1D729</accession>
<evidence type="ECO:0000313" key="13">
    <source>
        <dbReference type="Proteomes" id="UP000238634"/>
    </source>
</evidence>
<keyword evidence="6 11" id="KW-0963">Cytoplasm</keyword>
<dbReference type="PROSITE" id="PS01054">
    <property type="entry name" value="TRANSALDOLASE_1"/>
    <property type="match status" value="1"/>
</dbReference>
<dbReference type="InterPro" id="IPR001585">
    <property type="entry name" value="TAL/FSA"/>
</dbReference>
<keyword evidence="9 11" id="KW-0704">Schiff base</keyword>
<reference evidence="12 13" key="1">
    <citation type="submission" date="2018-02" db="EMBL/GenBank/DDBJ databases">
        <authorList>
            <person name="Cohen D.B."/>
            <person name="Kent A.D."/>
        </authorList>
    </citation>
    <scope>NUCLEOTIDE SEQUENCE [LARGE SCALE GENOMIC DNA]</scope>
    <source>
        <strain evidence="12 13">ULC007</strain>
    </source>
</reference>
<keyword evidence="8 11" id="KW-0570">Pentose shunt</keyword>
<dbReference type="PANTHER" id="PTHR10683">
    <property type="entry name" value="TRANSALDOLASE"/>
    <property type="match status" value="1"/>
</dbReference>
<dbReference type="CDD" id="cd00955">
    <property type="entry name" value="Transaldolase_like"/>
    <property type="match status" value="1"/>
</dbReference>
<evidence type="ECO:0000256" key="6">
    <source>
        <dbReference type="ARBA" id="ARBA00022490"/>
    </source>
</evidence>
<comment type="subcellular location">
    <subcellularLocation>
        <location evidence="2 11">Cytoplasm</location>
    </subcellularLocation>
</comment>
<keyword evidence="13" id="KW-1185">Reference proteome</keyword>
<evidence type="ECO:0000256" key="7">
    <source>
        <dbReference type="ARBA" id="ARBA00022679"/>
    </source>
</evidence>
<dbReference type="GO" id="GO:0006098">
    <property type="term" value="P:pentose-phosphate shunt"/>
    <property type="evidence" value="ECO:0007669"/>
    <property type="project" value="UniProtKB-UniRule"/>
</dbReference>
<evidence type="ECO:0000256" key="8">
    <source>
        <dbReference type="ARBA" id="ARBA00023126"/>
    </source>
</evidence>
<dbReference type="STRING" id="1920490.GCA_001895925_01182"/>